<keyword evidence="5 7" id="KW-0472">Membrane</keyword>
<comment type="subcellular location">
    <subcellularLocation>
        <location evidence="1 7">Cell outer membrane</location>
        <topology evidence="1 7">Multi-pass membrane protein</topology>
    </subcellularLocation>
</comment>
<keyword evidence="2 7" id="KW-0813">Transport</keyword>
<evidence type="ECO:0000313" key="11">
    <source>
        <dbReference type="Proteomes" id="UP000183766"/>
    </source>
</evidence>
<dbReference type="RefSeq" id="WP_055235617.1">
    <property type="nucleotide sequence ID" value="NZ_FOUM01000028.1"/>
</dbReference>
<evidence type="ECO:0000256" key="3">
    <source>
        <dbReference type="ARBA" id="ARBA00022452"/>
    </source>
</evidence>
<dbReference type="GO" id="GO:0009279">
    <property type="term" value="C:cell outer membrane"/>
    <property type="evidence" value="ECO:0007669"/>
    <property type="project" value="UniProtKB-SubCell"/>
</dbReference>
<evidence type="ECO:0000259" key="9">
    <source>
        <dbReference type="Pfam" id="PF07715"/>
    </source>
</evidence>
<evidence type="ECO:0000256" key="2">
    <source>
        <dbReference type="ARBA" id="ARBA00022448"/>
    </source>
</evidence>
<keyword evidence="8" id="KW-0732">Signal</keyword>
<dbReference type="InterPro" id="IPR008969">
    <property type="entry name" value="CarboxyPept-like_regulatory"/>
</dbReference>
<keyword evidence="4 7" id="KW-0812">Transmembrane</keyword>
<dbReference type="InterPro" id="IPR036942">
    <property type="entry name" value="Beta-barrel_TonB_sf"/>
</dbReference>
<feature type="chain" id="PRO_5014251160" evidence="8">
    <location>
        <begin position="27"/>
        <end position="1107"/>
    </location>
</feature>
<dbReference type="Gene3D" id="2.170.130.10">
    <property type="entry name" value="TonB-dependent receptor, plug domain"/>
    <property type="match status" value="1"/>
</dbReference>
<evidence type="ECO:0000256" key="4">
    <source>
        <dbReference type="ARBA" id="ARBA00022692"/>
    </source>
</evidence>
<dbReference type="InterPro" id="IPR039426">
    <property type="entry name" value="TonB-dep_rcpt-like"/>
</dbReference>
<dbReference type="InterPro" id="IPR037066">
    <property type="entry name" value="Plug_dom_sf"/>
</dbReference>
<evidence type="ECO:0000256" key="8">
    <source>
        <dbReference type="SAM" id="SignalP"/>
    </source>
</evidence>
<accession>A0A174EMG5</accession>
<dbReference type="InterPro" id="IPR023996">
    <property type="entry name" value="TonB-dep_OMP_SusC/RagA"/>
</dbReference>
<dbReference type="Proteomes" id="UP000183766">
    <property type="component" value="Unassembled WGS sequence"/>
</dbReference>
<evidence type="ECO:0000256" key="5">
    <source>
        <dbReference type="ARBA" id="ARBA00023136"/>
    </source>
</evidence>
<evidence type="ECO:0000256" key="6">
    <source>
        <dbReference type="ARBA" id="ARBA00023237"/>
    </source>
</evidence>
<reference evidence="10 11" key="1">
    <citation type="submission" date="2016-10" db="EMBL/GenBank/DDBJ databases">
        <authorList>
            <person name="de Groot N.N."/>
        </authorList>
    </citation>
    <scope>NUCLEOTIDE SEQUENCE [LARGE SCALE GENOMIC DNA]</scope>
    <source>
        <strain evidence="10 11">NLAE-zl-C202</strain>
    </source>
</reference>
<proteinExistence type="inferred from homology"/>
<organism evidence="10 11">
    <name type="scientific">Bacteroides xylanisolvens</name>
    <dbReference type="NCBI Taxonomy" id="371601"/>
    <lineage>
        <taxon>Bacteria</taxon>
        <taxon>Pseudomonadati</taxon>
        <taxon>Bacteroidota</taxon>
        <taxon>Bacteroidia</taxon>
        <taxon>Bacteroidales</taxon>
        <taxon>Bacteroidaceae</taxon>
        <taxon>Bacteroides</taxon>
    </lineage>
</organism>
<gene>
    <name evidence="10" type="ORF">SAMN05216250_12811</name>
</gene>
<sequence length="1107" mass="122963">MKYQKTFKTFMLVCLCLHCMATTLLAQKPQGDATILVKVTIVDTDRNPLPGATVKVTGKAQGVVANEQGEVSLWVDRNTQIEFKYVGMKPLFMRVNKPLTGYIILEDETSELDQVVVTGYQRTTKRRSTGSLATLTAKDLKGAPTANLDMLLQGKVAGMDVKAVSGRPGESAKIRIRGTNTITGNAEPLWVVDGVPLQRDIPNIETNRIKAGDFNDIFSTGIAGINPSDIESITVLKDASAAAIYGSRAAGGVIVVTTKRGQEGKMRVNYSTNVSVATSPPHNANLMNSKEKLAWEQELWNEFSAAGYASDSYYPVIGAVGMIRSGYGKYAGMSTAEQDAEIKRLGTHNTDWFKELFQNSISQNHNLSLSGGTNKNSYYVSMGYSKNNGLVKKTDYDRYNVSAKLDMKPNQRVKLGFTADMNMQHSNSPSLSVDPFKYAYFANPYEQIYNEDGTYAADNTYYAMRHANGSYDIRLPKDGYNIFREINETSNKTKNLSASLIATMSINILENLSFEGLASYGYVTNTSDNINGKSTYAAWIDRPFDSSNDASTRTYGSITQTSAYNTNYNLRGQLHYFNTFAKDHYISTLLGTEIRGQYAKSIYEKRYGYDPVSGNSSMPVYPEGSDLEYSKLVSYASIMDQLSGQSIVEDAFASFYFSLDYVYKQRYILSLTGRTDGSNNFGSDEQFNPTGSIGLSWNVDQEAFMQPLKPIISSLSIRAAFGYTGNINKSVYPQLVMDYSTSFRKADDDNYRRGYIKNAPNPTLRWEKTRDMKVSVDIGFFNDRLRLQGELYDRRTRDAVTSVPVPYTTGFSYQSYNTSELLNQGAELTVSAQILKMKDWSASISANMAYNRNKLLKYEASNPNMFGSTNVGYPLGAIFSGKVQGIDKKLGIYTYEVRSDSKMETAADRSKAENYAFYLGTSNAPVNGGYSFTLSYKKLTLSLGGSYSLGGKIKNNIICPVNYNTLDKSTNEKIPTQENDLYVNFLNVTKDVVNRWTANNPITNAHPRIIDAYGEYLGLDDYMVTSSNITDASMLENVSYFKLNSLMLSYNFDEMKWLQKAHINSLGVSLSMTNLFTVTNYSGIDPETPGAVYPTPRTFSIGLSVGF</sequence>
<evidence type="ECO:0000256" key="1">
    <source>
        <dbReference type="ARBA" id="ARBA00004571"/>
    </source>
</evidence>
<dbReference type="InterPro" id="IPR023997">
    <property type="entry name" value="TonB-dep_OMP_SusC/RagA_CS"/>
</dbReference>
<dbReference type="NCBIfam" id="TIGR04056">
    <property type="entry name" value="OMP_RagA_SusC"/>
    <property type="match status" value="1"/>
</dbReference>
<keyword evidence="6 7" id="KW-0998">Cell outer membrane</keyword>
<dbReference type="Gene3D" id="2.40.170.20">
    <property type="entry name" value="TonB-dependent receptor, beta-barrel domain"/>
    <property type="match status" value="1"/>
</dbReference>
<dbReference type="EMBL" id="FOUM01000028">
    <property type="protein sequence ID" value="SFN27612.1"/>
    <property type="molecule type" value="Genomic_DNA"/>
</dbReference>
<name>A0A174EMG5_9BACE</name>
<dbReference type="Pfam" id="PF07715">
    <property type="entry name" value="Plug"/>
    <property type="match status" value="1"/>
</dbReference>
<dbReference type="Pfam" id="PF13715">
    <property type="entry name" value="CarbopepD_reg_2"/>
    <property type="match status" value="1"/>
</dbReference>
<dbReference type="InterPro" id="IPR012910">
    <property type="entry name" value="Plug_dom"/>
</dbReference>
<dbReference type="SUPFAM" id="SSF49464">
    <property type="entry name" value="Carboxypeptidase regulatory domain-like"/>
    <property type="match status" value="1"/>
</dbReference>
<dbReference type="AlphaFoldDB" id="A0A174EMG5"/>
<evidence type="ECO:0000313" key="10">
    <source>
        <dbReference type="EMBL" id="SFN27612.1"/>
    </source>
</evidence>
<feature type="domain" description="TonB-dependent receptor plug" evidence="9">
    <location>
        <begin position="125"/>
        <end position="253"/>
    </location>
</feature>
<dbReference type="PROSITE" id="PS52016">
    <property type="entry name" value="TONB_DEPENDENT_REC_3"/>
    <property type="match status" value="1"/>
</dbReference>
<protein>
    <submittedName>
        <fullName evidence="10">TonB-linked outer membrane protein, SusC/RagA family</fullName>
    </submittedName>
</protein>
<evidence type="ECO:0000256" key="7">
    <source>
        <dbReference type="PROSITE-ProRule" id="PRU01360"/>
    </source>
</evidence>
<dbReference type="SUPFAM" id="SSF56935">
    <property type="entry name" value="Porins"/>
    <property type="match status" value="1"/>
</dbReference>
<keyword evidence="3 7" id="KW-1134">Transmembrane beta strand</keyword>
<comment type="similarity">
    <text evidence="7">Belongs to the TonB-dependent receptor family.</text>
</comment>
<dbReference type="NCBIfam" id="TIGR04057">
    <property type="entry name" value="SusC_RagA_signa"/>
    <property type="match status" value="1"/>
</dbReference>
<feature type="signal peptide" evidence="8">
    <location>
        <begin position="1"/>
        <end position="26"/>
    </location>
</feature>